<sequence>MLRERLHRQLTPGAWPDSGLSPINRVVCVLILLASLMAVLETEPTLRQAAPDLFFAIEAVFVALFLAEYGCRLYAAGEEPRYRGISGRIRYVFSFWALIDLLAILPFFLAFLPFNNVFLLRMMRVLRILRLARLGRFSRAWSALAEALHARSYELLLSVGVAGLLLLISAACLYVVEAADQHEAFGSVPRALWWSIATLTTVGYGDVTPITPLGKVFAGITAVAGIGIIAMPTGILAAAFSDVFQSKDHQPERRHGAGEVER</sequence>
<comment type="caution">
    <text evidence="14">The sequence shown here is derived from an EMBL/GenBank/DDBJ whole genome shotgun (WGS) entry which is preliminary data.</text>
</comment>
<feature type="transmembrane region" description="Helical" evidence="12">
    <location>
        <begin position="52"/>
        <end position="75"/>
    </location>
</feature>
<dbReference type="Proteomes" id="UP000769617">
    <property type="component" value="Unassembled WGS sequence"/>
</dbReference>
<keyword evidence="15" id="KW-1185">Reference proteome</keyword>
<keyword evidence="5" id="KW-0631">Potassium channel</keyword>
<dbReference type="Gene3D" id="1.20.120.350">
    <property type="entry name" value="Voltage-gated potassium channels. Chain C"/>
    <property type="match status" value="1"/>
</dbReference>
<feature type="transmembrane region" description="Helical" evidence="12">
    <location>
        <begin position="216"/>
        <end position="244"/>
    </location>
</feature>
<evidence type="ECO:0000256" key="5">
    <source>
        <dbReference type="ARBA" id="ARBA00022826"/>
    </source>
</evidence>
<evidence type="ECO:0000256" key="6">
    <source>
        <dbReference type="ARBA" id="ARBA00022882"/>
    </source>
</evidence>
<dbReference type="InterPro" id="IPR027359">
    <property type="entry name" value="Volt_channel_dom_sf"/>
</dbReference>
<evidence type="ECO:0000313" key="14">
    <source>
        <dbReference type="EMBL" id="MBW6390634.1"/>
    </source>
</evidence>
<evidence type="ECO:0000256" key="3">
    <source>
        <dbReference type="ARBA" id="ARBA00022538"/>
    </source>
</evidence>
<keyword evidence="2" id="KW-0813">Transport</keyword>
<evidence type="ECO:0000256" key="11">
    <source>
        <dbReference type="ARBA" id="ARBA00023303"/>
    </source>
</evidence>
<feature type="transmembrane region" description="Helical" evidence="12">
    <location>
        <begin position="20"/>
        <end position="40"/>
    </location>
</feature>
<dbReference type="PANTHER" id="PTHR11537">
    <property type="entry name" value="VOLTAGE-GATED POTASSIUM CHANNEL"/>
    <property type="match status" value="1"/>
</dbReference>
<keyword evidence="8 12" id="KW-1133">Transmembrane helix</keyword>
<dbReference type="InterPro" id="IPR028325">
    <property type="entry name" value="VG_K_chnl"/>
</dbReference>
<name>A0ABS6ZNX7_9GAMM</name>
<keyword evidence="10 12" id="KW-0472">Membrane</keyword>
<organism evidence="14 15">
    <name type="scientific">Billgrantia antri</name>
    <dbReference type="NCBI Taxonomy" id="2846777"/>
    <lineage>
        <taxon>Bacteria</taxon>
        <taxon>Pseudomonadati</taxon>
        <taxon>Pseudomonadota</taxon>
        <taxon>Gammaproteobacteria</taxon>
        <taxon>Oceanospirillales</taxon>
        <taxon>Halomonadaceae</taxon>
        <taxon>Billgrantia</taxon>
    </lineage>
</organism>
<dbReference type="InterPro" id="IPR003937">
    <property type="entry name" value="K_chnl_volt-dep_KCNQ"/>
</dbReference>
<evidence type="ECO:0000256" key="4">
    <source>
        <dbReference type="ARBA" id="ARBA00022692"/>
    </source>
</evidence>
<feature type="transmembrane region" description="Helical" evidence="12">
    <location>
        <begin position="155"/>
        <end position="176"/>
    </location>
</feature>
<evidence type="ECO:0000256" key="8">
    <source>
        <dbReference type="ARBA" id="ARBA00022989"/>
    </source>
</evidence>
<keyword evidence="3" id="KW-0633">Potassium transport</keyword>
<keyword evidence="9" id="KW-0406">Ion transport</keyword>
<dbReference type="PRINTS" id="PR01459">
    <property type="entry name" value="KCNQCHANNEL"/>
</dbReference>
<evidence type="ECO:0000256" key="10">
    <source>
        <dbReference type="ARBA" id="ARBA00023136"/>
    </source>
</evidence>
<gene>
    <name evidence="14" type="ORF">KPL81_05600</name>
</gene>
<evidence type="ECO:0000256" key="12">
    <source>
        <dbReference type="SAM" id="Phobius"/>
    </source>
</evidence>
<dbReference type="SUPFAM" id="SSF81324">
    <property type="entry name" value="Voltage-gated potassium channels"/>
    <property type="match status" value="1"/>
</dbReference>
<feature type="domain" description="Ion transport" evidence="13">
    <location>
        <begin position="24"/>
        <end position="244"/>
    </location>
</feature>
<keyword evidence="6" id="KW-0851">Voltage-gated channel</keyword>
<evidence type="ECO:0000259" key="13">
    <source>
        <dbReference type="Pfam" id="PF00520"/>
    </source>
</evidence>
<reference evidence="14 15" key="1">
    <citation type="submission" date="2021-07" db="EMBL/GenBank/DDBJ databases">
        <authorList>
            <person name="So Y."/>
        </authorList>
    </citation>
    <scope>NUCLEOTIDE SEQUENCE [LARGE SCALE GENOMIC DNA]</scope>
    <source>
        <strain evidence="14 15">Y3S6</strain>
    </source>
</reference>
<keyword evidence="7" id="KW-0630">Potassium</keyword>
<dbReference type="PRINTS" id="PR00169">
    <property type="entry name" value="KCHANNEL"/>
</dbReference>
<dbReference type="RefSeq" id="WP_219791007.1">
    <property type="nucleotide sequence ID" value="NZ_JAHYCA010000002.1"/>
</dbReference>
<keyword evidence="4 12" id="KW-0812">Transmembrane</keyword>
<protein>
    <submittedName>
        <fullName evidence="14">Ion transporter</fullName>
    </submittedName>
</protein>
<evidence type="ECO:0000256" key="9">
    <source>
        <dbReference type="ARBA" id="ARBA00023065"/>
    </source>
</evidence>
<dbReference type="InterPro" id="IPR005821">
    <property type="entry name" value="Ion_trans_dom"/>
</dbReference>
<accession>A0ABS6ZNX7</accession>
<feature type="transmembrane region" description="Helical" evidence="12">
    <location>
        <begin position="95"/>
        <end position="120"/>
    </location>
</feature>
<evidence type="ECO:0000256" key="7">
    <source>
        <dbReference type="ARBA" id="ARBA00022958"/>
    </source>
</evidence>
<evidence type="ECO:0000256" key="2">
    <source>
        <dbReference type="ARBA" id="ARBA00022448"/>
    </source>
</evidence>
<dbReference type="Gene3D" id="1.10.287.70">
    <property type="match status" value="1"/>
</dbReference>
<proteinExistence type="predicted"/>
<evidence type="ECO:0000256" key="1">
    <source>
        <dbReference type="ARBA" id="ARBA00004141"/>
    </source>
</evidence>
<keyword evidence="11" id="KW-0407">Ion channel</keyword>
<comment type="subcellular location">
    <subcellularLocation>
        <location evidence="1">Membrane</location>
        <topology evidence="1">Multi-pass membrane protein</topology>
    </subcellularLocation>
</comment>
<dbReference type="Pfam" id="PF00520">
    <property type="entry name" value="Ion_trans"/>
    <property type="match status" value="1"/>
</dbReference>
<dbReference type="PANTHER" id="PTHR11537:SF254">
    <property type="entry name" value="POTASSIUM VOLTAGE-GATED CHANNEL PROTEIN SHAB"/>
    <property type="match status" value="1"/>
</dbReference>
<evidence type="ECO:0000313" key="15">
    <source>
        <dbReference type="Proteomes" id="UP000769617"/>
    </source>
</evidence>
<dbReference type="EMBL" id="JAHYCA010000002">
    <property type="protein sequence ID" value="MBW6390634.1"/>
    <property type="molecule type" value="Genomic_DNA"/>
</dbReference>